<sequence length="66" mass="7279">MGCCRTISYTMFLILGAVVCFPEESFLKSHVAKNSSFAIQKSMANNSEVYVKYETPTKCSIVFGGL</sequence>
<proteinExistence type="predicted"/>
<evidence type="ECO:0000313" key="2">
    <source>
        <dbReference type="EMBL" id="KAF5401125.1"/>
    </source>
</evidence>
<keyword evidence="3" id="KW-1185">Reference proteome</keyword>
<name>A0A8J4WRG8_9TREM</name>
<dbReference type="EMBL" id="LUCH01002688">
    <property type="protein sequence ID" value="KAF5401125.1"/>
    <property type="molecule type" value="Genomic_DNA"/>
</dbReference>
<protein>
    <submittedName>
        <fullName evidence="2">Uncharacterized protein</fullName>
    </submittedName>
</protein>
<feature type="chain" id="PRO_5035207598" evidence="1">
    <location>
        <begin position="21"/>
        <end position="66"/>
    </location>
</feature>
<evidence type="ECO:0000313" key="3">
    <source>
        <dbReference type="Proteomes" id="UP000748531"/>
    </source>
</evidence>
<dbReference type="AlphaFoldDB" id="A0A8J4WRG8"/>
<dbReference type="OrthoDB" id="10528941at2759"/>
<feature type="signal peptide" evidence="1">
    <location>
        <begin position="1"/>
        <end position="20"/>
    </location>
</feature>
<accession>A0A8J4WRG8</accession>
<evidence type="ECO:0000256" key="1">
    <source>
        <dbReference type="SAM" id="SignalP"/>
    </source>
</evidence>
<keyword evidence="1" id="KW-0732">Signal</keyword>
<gene>
    <name evidence="2" type="ORF">PHET_05454</name>
</gene>
<dbReference type="Proteomes" id="UP000748531">
    <property type="component" value="Unassembled WGS sequence"/>
</dbReference>
<organism evidence="2 3">
    <name type="scientific">Paragonimus heterotremus</name>
    <dbReference type="NCBI Taxonomy" id="100268"/>
    <lineage>
        <taxon>Eukaryota</taxon>
        <taxon>Metazoa</taxon>
        <taxon>Spiralia</taxon>
        <taxon>Lophotrochozoa</taxon>
        <taxon>Platyhelminthes</taxon>
        <taxon>Trematoda</taxon>
        <taxon>Digenea</taxon>
        <taxon>Plagiorchiida</taxon>
        <taxon>Troglotremata</taxon>
        <taxon>Troglotrematidae</taxon>
        <taxon>Paragonimus</taxon>
    </lineage>
</organism>
<comment type="caution">
    <text evidence="2">The sequence shown here is derived from an EMBL/GenBank/DDBJ whole genome shotgun (WGS) entry which is preliminary data.</text>
</comment>
<reference evidence="2" key="1">
    <citation type="submission" date="2019-05" db="EMBL/GenBank/DDBJ databases">
        <title>Annotation for the trematode Paragonimus heterotremus.</title>
        <authorList>
            <person name="Choi Y.-J."/>
        </authorList>
    </citation>
    <scope>NUCLEOTIDE SEQUENCE</scope>
    <source>
        <strain evidence="2">LC</strain>
    </source>
</reference>